<evidence type="ECO:0000313" key="2">
    <source>
        <dbReference type="EMBL" id="KFM77562.1"/>
    </source>
</evidence>
<sequence>MNCFCILIIATLLSAVCARECSCGPNGFCLIGSDGQPICYCEDGYQEHEGKCIECSYGPNTFCRIGADGHPNFYCEKGYKEHRGKCIACQCGAGEKTCKPTENSKQICTCDTGYAVKEDDKKGQICAACDCGTGQKACTPKENDKQICTCDTGYAVKTDQTKGQICAG</sequence>
<feature type="signal peptide" evidence="1">
    <location>
        <begin position="1"/>
        <end position="18"/>
    </location>
</feature>
<name>A0A087UJM3_STEMI</name>
<dbReference type="Proteomes" id="UP000054359">
    <property type="component" value="Unassembled WGS sequence"/>
</dbReference>
<protein>
    <recommendedName>
        <fullName evidence="4">EGF-like domain-containing protein</fullName>
    </recommendedName>
</protein>
<evidence type="ECO:0008006" key="4">
    <source>
        <dbReference type="Google" id="ProtNLM"/>
    </source>
</evidence>
<proteinExistence type="predicted"/>
<organism evidence="2 3">
    <name type="scientific">Stegodyphus mimosarum</name>
    <name type="common">African social velvet spider</name>
    <dbReference type="NCBI Taxonomy" id="407821"/>
    <lineage>
        <taxon>Eukaryota</taxon>
        <taxon>Metazoa</taxon>
        <taxon>Ecdysozoa</taxon>
        <taxon>Arthropoda</taxon>
        <taxon>Chelicerata</taxon>
        <taxon>Arachnida</taxon>
        <taxon>Araneae</taxon>
        <taxon>Araneomorphae</taxon>
        <taxon>Entelegynae</taxon>
        <taxon>Eresoidea</taxon>
        <taxon>Eresidae</taxon>
        <taxon>Stegodyphus</taxon>
    </lineage>
</organism>
<accession>A0A087UJM3</accession>
<evidence type="ECO:0000256" key="1">
    <source>
        <dbReference type="SAM" id="SignalP"/>
    </source>
</evidence>
<reference evidence="2 3" key="1">
    <citation type="submission" date="2013-11" db="EMBL/GenBank/DDBJ databases">
        <title>Genome sequencing of Stegodyphus mimosarum.</title>
        <authorList>
            <person name="Bechsgaard J."/>
        </authorList>
    </citation>
    <scope>NUCLEOTIDE SEQUENCE [LARGE SCALE GENOMIC DNA]</scope>
</reference>
<gene>
    <name evidence="2" type="ORF">X975_00512</name>
</gene>
<evidence type="ECO:0000313" key="3">
    <source>
        <dbReference type="Proteomes" id="UP000054359"/>
    </source>
</evidence>
<feature type="chain" id="PRO_5001830583" description="EGF-like domain-containing protein" evidence="1">
    <location>
        <begin position="19"/>
        <end position="168"/>
    </location>
</feature>
<dbReference type="OMA" id="HEGKCIE"/>
<feature type="non-terminal residue" evidence="2">
    <location>
        <position position="168"/>
    </location>
</feature>
<dbReference type="EMBL" id="KK120122">
    <property type="protein sequence ID" value="KFM77562.1"/>
    <property type="molecule type" value="Genomic_DNA"/>
</dbReference>
<keyword evidence="3" id="KW-1185">Reference proteome</keyword>
<keyword evidence="1" id="KW-0732">Signal</keyword>
<dbReference type="AlphaFoldDB" id="A0A087UJM3"/>